<dbReference type="Proteomes" id="UP001165960">
    <property type="component" value="Unassembled WGS sequence"/>
</dbReference>
<protein>
    <submittedName>
        <fullName evidence="1">Uncharacterized protein</fullName>
    </submittedName>
</protein>
<organism evidence="1 2">
    <name type="scientific">Entomophthora muscae</name>
    <dbReference type="NCBI Taxonomy" id="34485"/>
    <lineage>
        <taxon>Eukaryota</taxon>
        <taxon>Fungi</taxon>
        <taxon>Fungi incertae sedis</taxon>
        <taxon>Zoopagomycota</taxon>
        <taxon>Entomophthoromycotina</taxon>
        <taxon>Entomophthoromycetes</taxon>
        <taxon>Entomophthorales</taxon>
        <taxon>Entomophthoraceae</taxon>
        <taxon>Entomophthora</taxon>
    </lineage>
</organism>
<proteinExistence type="predicted"/>
<keyword evidence="2" id="KW-1185">Reference proteome</keyword>
<reference evidence="1" key="1">
    <citation type="submission" date="2022-04" db="EMBL/GenBank/DDBJ databases">
        <title>Genome of the entomopathogenic fungus Entomophthora muscae.</title>
        <authorList>
            <person name="Elya C."/>
            <person name="Lovett B.R."/>
            <person name="Lee E."/>
            <person name="Macias A.M."/>
            <person name="Hajek A.E."/>
            <person name="De Bivort B.L."/>
            <person name="Kasson M.T."/>
            <person name="De Fine Licht H.H."/>
            <person name="Stajich J.E."/>
        </authorList>
    </citation>
    <scope>NUCLEOTIDE SEQUENCE</scope>
    <source>
        <strain evidence="1">Berkeley</strain>
    </source>
</reference>
<evidence type="ECO:0000313" key="2">
    <source>
        <dbReference type="Proteomes" id="UP001165960"/>
    </source>
</evidence>
<comment type="caution">
    <text evidence="1">The sequence shown here is derived from an EMBL/GenBank/DDBJ whole genome shotgun (WGS) entry which is preliminary data.</text>
</comment>
<evidence type="ECO:0000313" key="1">
    <source>
        <dbReference type="EMBL" id="KAJ9054646.1"/>
    </source>
</evidence>
<accession>A0ACC2RX11</accession>
<dbReference type="EMBL" id="QTSX02006431">
    <property type="protein sequence ID" value="KAJ9054646.1"/>
    <property type="molecule type" value="Genomic_DNA"/>
</dbReference>
<name>A0ACC2RX11_9FUNG</name>
<sequence>MGWIPDTCTLKPRFPVASFASPDPKILHLDLCILVPQSHCFLPFYFGSNYKICCLHAVSGSPVYPFYLLNLWEQISSSVFQVGDNPSQLLHLVEDLPDRAQDLLISDEHLVKSLTCDDLDLLLLDLPPRASHREDPLVLAPPVEDL</sequence>
<gene>
    <name evidence="1" type="ORF">DSO57_1011878</name>
</gene>